<name>A0ABR2D980_9ROSI</name>
<protein>
    <recommendedName>
        <fullName evidence="4">Transmembrane protein</fullName>
    </recommendedName>
</protein>
<proteinExistence type="predicted"/>
<evidence type="ECO:0000313" key="2">
    <source>
        <dbReference type="EMBL" id="KAK8532563.1"/>
    </source>
</evidence>
<dbReference type="Proteomes" id="UP001472677">
    <property type="component" value="Unassembled WGS sequence"/>
</dbReference>
<keyword evidence="1" id="KW-0812">Transmembrane</keyword>
<comment type="caution">
    <text evidence="2">The sequence shown here is derived from an EMBL/GenBank/DDBJ whole genome shotgun (WGS) entry which is preliminary data.</text>
</comment>
<gene>
    <name evidence="2" type="ORF">V6N12_054000</name>
</gene>
<dbReference type="EMBL" id="JBBPBM010000034">
    <property type="protein sequence ID" value="KAK8532563.1"/>
    <property type="molecule type" value="Genomic_DNA"/>
</dbReference>
<accession>A0ABR2D980</accession>
<feature type="transmembrane region" description="Helical" evidence="1">
    <location>
        <begin position="12"/>
        <end position="34"/>
    </location>
</feature>
<keyword evidence="3" id="KW-1185">Reference proteome</keyword>
<organism evidence="2 3">
    <name type="scientific">Hibiscus sabdariffa</name>
    <name type="common">roselle</name>
    <dbReference type="NCBI Taxonomy" id="183260"/>
    <lineage>
        <taxon>Eukaryota</taxon>
        <taxon>Viridiplantae</taxon>
        <taxon>Streptophyta</taxon>
        <taxon>Embryophyta</taxon>
        <taxon>Tracheophyta</taxon>
        <taxon>Spermatophyta</taxon>
        <taxon>Magnoliopsida</taxon>
        <taxon>eudicotyledons</taxon>
        <taxon>Gunneridae</taxon>
        <taxon>Pentapetalae</taxon>
        <taxon>rosids</taxon>
        <taxon>malvids</taxon>
        <taxon>Malvales</taxon>
        <taxon>Malvaceae</taxon>
        <taxon>Malvoideae</taxon>
        <taxon>Hibiscus</taxon>
    </lineage>
</organism>
<evidence type="ECO:0000256" key="1">
    <source>
        <dbReference type="SAM" id="Phobius"/>
    </source>
</evidence>
<keyword evidence="1" id="KW-0472">Membrane</keyword>
<sequence length="104" mass="11568">MMTSKLEDDIELLLVAVNGGWLIVPMSYAMGVVMKTRNSRVSRRHSIISRSNSDSLQCLPLICGKNHIYCGNQATRANSFNIATNSFMFPSPSLPPPLMHVFCH</sequence>
<evidence type="ECO:0008006" key="4">
    <source>
        <dbReference type="Google" id="ProtNLM"/>
    </source>
</evidence>
<keyword evidence="1" id="KW-1133">Transmembrane helix</keyword>
<evidence type="ECO:0000313" key="3">
    <source>
        <dbReference type="Proteomes" id="UP001472677"/>
    </source>
</evidence>
<reference evidence="2 3" key="1">
    <citation type="journal article" date="2024" name="G3 (Bethesda)">
        <title>Genome assembly of Hibiscus sabdariffa L. provides insights into metabolisms of medicinal natural products.</title>
        <authorList>
            <person name="Kim T."/>
        </authorList>
    </citation>
    <scope>NUCLEOTIDE SEQUENCE [LARGE SCALE GENOMIC DNA]</scope>
    <source>
        <strain evidence="2">TK-2024</strain>
        <tissue evidence="2">Old leaves</tissue>
    </source>
</reference>